<evidence type="ECO:0000313" key="2">
    <source>
        <dbReference type="EMBL" id="WUS21973.1"/>
    </source>
</evidence>
<proteinExistence type="predicted"/>
<keyword evidence="1" id="KW-0812">Transmembrane</keyword>
<gene>
    <name evidence="2" type="ORF">OG727_06530</name>
</gene>
<sequence>MNPTVSAAAVAAMSTVVVAVATLVIGRYYERRAAVEAEIRSSKIPIYSRLVESLLRMLLRGDAAAAGADQFAEELREITPQLIAWASDDVLIEWSRFKRSIAAASTESETEAALFELEKLLIAIRRDYGHKGQAVKEGDLLGLFINDAHELLERRRGRARQ</sequence>
<evidence type="ECO:0008006" key="4">
    <source>
        <dbReference type="Google" id="ProtNLM"/>
    </source>
</evidence>
<protein>
    <recommendedName>
        <fullName evidence="4">Secreted protein</fullName>
    </recommendedName>
</protein>
<reference evidence="2" key="1">
    <citation type="submission" date="2022-10" db="EMBL/GenBank/DDBJ databases">
        <title>The complete genomes of actinobacterial strains from the NBC collection.</title>
        <authorList>
            <person name="Joergensen T.S."/>
            <person name="Alvarez Arevalo M."/>
            <person name="Sterndorff E.B."/>
            <person name="Faurdal D."/>
            <person name="Vuksanovic O."/>
            <person name="Mourched A.-S."/>
            <person name="Charusanti P."/>
            <person name="Shaw S."/>
            <person name="Blin K."/>
            <person name="Weber T."/>
        </authorList>
    </citation>
    <scope>NUCLEOTIDE SEQUENCE</scope>
    <source>
        <strain evidence="2">NBC_01256</strain>
    </source>
</reference>
<evidence type="ECO:0000256" key="1">
    <source>
        <dbReference type="SAM" id="Phobius"/>
    </source>
</evidence>
<keyword evidence="1" id="KW-0472">Membrane</keyword>
<organism evidence="2 3">
    <name type="scientific">Streptomyces caniferus</name>
    <dbReference type="NCBI Taxonomy" id="285557"/>
    <lineage>
        <taxon>Bacteria</taxon>
        <taxon>Bacillati</taxon>
        <taxon>Actinomycetota</taxon>
        <taxon>Actinomycetes</taxon>
        <taxon>Kitasatosporales</taxon>
        <taxon>Streptomycetaceae</taxon>
        <taxon>Streptomyces</taxon>
    </lineage>
</organism>
<dbReference type="EMBL" id="CP108473">
    <property type="protein sequence ID" value="WUS21973.1"/>
    <property type="molecule type" value="Genomic_DNA"/>
</dbReference>
<dbReference type="RefSeq" id="WP_328691273.1">
    <property type="nucleotide sequence ID" value="NZ_CP108005.1"/>
</dbReference>
<accession>A0ABZ1VI39</accession>
<keyword evidence="1" id="KW-1133">Transmembrane helix</keyword>
<keyword evidence="3" id="KW-1185">Reference proteome</keyword>
<feature type="transmembrane region" description="Helical" evidence="1">
    <location>
        <begin position="6"/>
        <end position="25"/>
    </location>
</feature>
<evidence type="ECO:0000313" key="3">
    <source>
        <dbReference type="Proteomes" id="UP001432292"/>
    </source>
</evidence>
<dbReference type="Proteomes" id="UP001432292">
    <property type="component" value="Chromosome"/>
</dbReference>
<name>A0ABZ1VI39_9ACTN</name>